<dbReference type="AlphaFoldDB" id="A0A1J1I815"/>
<evidence type="ECO:0000256" key="11">
    <source>
        <dbReference type="SAM" id="MobiDB-lite"/>
    </source>
</evidence>
<evidence type="ECO:0000256" key="2">
    <source>
        <dbReference type="ARBA" id="ARBA00011059"/>
    </source>
</evidence>
<gene>
    <name evidence="12" type="ORF">CLUMA_CG009995</name>
</gene>
<feature type="compositionally biased region" description="Low complexity" evidence="11">
    <location>
        <begin position="7"/>
        <end position="19"/>
    </location>
</feature>
<evidence type="ECO:0000256" key="10">
    <source>
        <dbReference type="ARBA" id="ARBA00023273"/>
    </source>
</evidence>
<name>A0A1J1I815_9DIPT</name>
<comment type="similarity">
    <text evidence="2">Belongs to the dynein intermediate chain family.</text>
</comment>
<feature type="compositionally biased region" description="Acidic residues" evidence="11">
    <location>
        <begin position="20"/>
        <end position="30"/>
    </location>
</feature>
<keyword evidence="7" id="KW-0243">Dynein</keyword>
<dbReference type="GO" id="GO:0036158">
    <property type="term" value="P:outer dynein arm assembly"/>
    <property type="evidence" value="ECO:0007669"/>
    <property type="project" value="TreeGrafter"/>
</dbReference>
<reference evidence="12 13" key="1">
    <citation type="submission" date="2015-04" db="EMBL/GenBank/DDBJ databases">
        <authorList>
            <person name="Syromyatnikov M.Y."/>
            <person name="Popov V.N."/>
        </authorList>
    </citation>
    <scope>NUCLEOTIDE SEQUENCE [LARGE SCALE GENOMIC DNA]</scope>
</reference>
<dbReference type="Gene3D" id="2.130.10.10">
    <property type="entry name" value="YVTN repeat-like/Quinoprotein amine dehydrogenase"/>
    <property type="match status" value="2"/>
</dbReference>
<proteinExistence type="inferred from homology"/>
<keyword evidence="9" id="KW-0206">Cytoskeleton</keyword>
<keyword evidence="6" id="KW-0677">Repeat</keyword>
<evidence type="ECO:0000256" key="5">
    <source>
        <dbReference type="ARBA" id="ARBA00022701"/>
    </source>
</evidence>
<dbReference type="OrthoDB" id="10261376at2759"/>
<dbReference type="GO" id="GO:0045503">
    <property type="term" value="F:dynein light chain binding"/>
    <property type="evidence" value="ECO:0007669"/>
    <property type="project" value="TreeGrafter"/>
</dbReference>
<keyword evidence="10" id="KW-0966">Cell projection</keyword>
<keyword evidence="8" id="KW-0505">Motor protein</keyword>
<dbReference type="PANTHER" id="PTHR12442:SF11">
    <property type="entry name" value="DYNEIN AXONEMAL INTERMEDIATE CHAIN 1"/>
    <property type="match status" value="1"/>
</dbReference>
<dbReference type="GO" id="GO:0036157">
    <property type="term" value="C:outer dynein arm"/>
    <property type="evidence" value="ECO:0007669"/>
    <property type="project" value="TreeGrafter"/>
</dbReference>
<evidence type="ECO:0000313" key="13">
    <source>
        <dbReference type="Proteomes" id="UP000183832"/>
    </source>
</evidence>
<dbReference type="STRING" id="568069.A0A1J1I815"/>
<keyword evidence="13" id="KW-1185">Reference proteome</keyword>
<keyword evidence="3" id="KW-0963">Cytoplasm</keyword>
<evidence type="ECO:0000256" key="9">
    <source>
        <dbReference type="ARBA" id="ARBA00023212"/>
    </source>
</evidence>
<evidence type="ECO:0000256" key="1">
    <source>
        <dbReference type="ARBA" id="ARBA00004430"/>
    </source>
</evidence>
<organism evidence="12 13">
    <name type="scientific">Clunio marinus</name>
    <dbReference type="NCBI Taxonomy" id="568069"/>
    <lineage>
        <taxon>Eukaryota</taxon>
        <taxon>Metazoa</taxon>
        <taxon>Ecdysozoa</taxon>
        <taxon>Arthropoda</taxon>
        <taxon>Hexapoda</taxon>
        <taxon>Insecta</taxon>
        <taxon>Pterygota</taxon>
        <taxon>Neoptera</taxon>
        <taxon>Endopterygota</taxon>
        <taxon>Diptera</taxon>
        <taxon>Nematocera</taxon>
        <taxon>Chironomoidea</taxon>
        <taxon>Chironomidae</taxon>
        <taxon>Clunio</taxon>
    </lineage>
</organism>
<comment type="subcellular location">
    <subcellularLocation>
        <location evidence="1">Cytoplasm</location>
        <location evidence="1">Cytoskeleton</location>
        <location evidence="1">Cilium axoneme</location>
    </subcellularLocation>
</comment>
<dbReference type="SMART" id="SM00320">
    <property type="entry name" value="WD40"/>
    <property type="match status" value="3"/>
</dbReference>
<dbReference type="PANTHER" id="PTHR12442">
    <property type="entry name" value="DYNEIN INTERMEDIATE CHAIN"/>
    <property type="match status" value="1"/>
</dbReference>
<dbReference type="GO" id="GO:0005874">
    <property type="term" value="C:microtubule"/>
    <property type="evidence" value="ECO:0007669"/>
    <property type="project" value="UniProtKB-KW"/>
</dbReference>
<dbReference type="InterPro" id="IPR050687">
    <property type="entry name" value="Dynein_IC"/>
</dbReference>
<dbReference type="InterPro" id="IPR015943">
    <property type="entry name" value="WD40/YVTN_repeat-like_dom_sf"/>
</dbReference>
<evidence type="ECO:0000256" key="6">
    <source>
        <dbReference type="ARBA" id="ARBA00022737"/>
    </source>
</evidence>
<keyword evidence="4" id="KW-0853">WD repeat</keyword>
<evidence type="ECO:0000256" key="7">
    <source>
        <dbReference type="ARBA" id="ARBA00023017"/>
    </source>
</evidence>
<protein>
    <submittedName>
        <fullName evidence="12">CLUMA_CG009995, isoform A</fullName>
    </submittedName>
</protein>
<evidence type="ECO:0000256" key="8">
    <source>
        <dbReference type="ARBA" id="ARBA00023175"/>
    </source>
</evidence>
<evidence type="ECO:0000313" key="12">
    <source>
        <dbReference type="EMBL" id="CRK96455.1"/>
    </source>
</evidence>
<feature type="compositionally biased region" description="Acidic residues" evidence="11">
    <location>
        <begin position="196"/>
        <end position="212"/>
    </location>
</feature>
<keyword evidence="5" id="KW-0493">Microtubule</keyword>
<dbReference type="Pfam" id="PF00400">
    <property type="entry name" value="WD40"/>
    <property type="match status" value="1"/>
</dbReference>
<evidence type="ECO:0000256" key="3">
    <source>
        <dbReference type="ARBA" id="ARBA00022490"/>
    </source>
</evidence>
<dbReference type="Proteomes" id="UP000183832">
    <property type="component" value="Unassembled WGS sequence"/>
</dbReference>
<dbReference type="GO" id="GO:0045504">
    <property type="term" value="F:dynein heavy chain binding"/>
    <property type="evidence" value="ECO:0007669"/>
    <property type="project" value="TreeGrafter"/>
</dbReference>
<dbReference type="GO" id="GO:0003341">
    <property type="term" value="P:cilium movement"/>
    <property type="evidence" value="ECO:0007669"/>
    <property type="project" value="TreeGrafter"/>
</dbReference>
<dbReference type="EMBL" id="CVRI01000044">
    <property type="protein sequence ID" value="CRK96455.1"/>
    <property type="molecule type" value="Genomic_DNA"/>
</dbReference>
<feature type="region of interest" description="Disordered" evidence="11">
    <location>
        <begin position="172"/>
        <end position="224"/>
    </location>
</feature>
<dbReference type="InterPro" id="IPR001680">
    <property type="entry name" value="WD40_rpt"/>
</dbReference>
<dbReference type="InterPro" id="IPR036322">
    <property type="entry name" value="WD40_repeat_dom_sf"/>
</dbReference>
<accession>A0A1J1I815</accession>
<sequence length="775" mass="87629">MPDKANTSSTAASLTPASETAEEFDDESEEESKIRVRFNVRGLLRVFTADFYCCGLQQQIRASSLGSKHAGEGDDNDNWTRTSRQLLRPADQMDLTETELSEEIPKILSTENRHLPQNLVIYSFKEGAYIPIPKSTNVVTIFECEGSAIHIESAEAKAQIARDGVDPRIAELKSGTQTGATTPDLIDRPEGTPEQGEGEGSEAGGEVEVEGEEEHKEVAVGTTGGPKKKLTNQFNFCERAALTCSNPSRSVETQTVPPPRSQFGANVVQWHIYDSYNEDFDRQTREKEKEMMKEKKPGLQKHAELKRGDAKNKATEEFNRKYLQKCQILERMVNQNIFDDIAHGWLKSFLTISTLTILIKDFRYYEDPSDEFREDDGTLLPLWKFTYDKCKKMSVTDICLNTHYFDLYAVCFGSFEFIKQVSEGCVCLFSIKNPSFPEYRITTESGAMCCDVHKKYPYLIVIGQYDGNVCVYNLQMGTKEPVYVSQGVNGKHSEAVWEIKWGEDMQDGEINFYSLSSDGRVFNWVLMQNKLTLTTIITLYLDVPPVCGPDGTMIKLKASGTCMMFHPTNKEIFQVGTEDGLIFKCSTAYSSKYLMVYQAHYLSVYRMDYNKFNSNIFVSCSGDWRVKIWEDMRNDPLFIFDLGASVGDVKWAPYSSTVFAAVTSEGRVFVFDLNVNKYKAICSQQVVPRKKNKLTRITFNNKLPFLIVGDDKGTSITLKLSPNLRLLCKPPKKQGWMDQHTLQVQKLDRLLSLVRELPEGGQSTENDPVDDATSN</sequence>
<dbReference type="SUPFAM" id="SSF50978">
    <property type="entry name" value="WD40 repeat-like"/>
    <property type="match status" value="1"/>
</dbReference>
<evidence type="ECO:0000256" key="4">
    <source>
        <dbReference type="ARBA" id="ARBA00022574"/>
    </source>
</evidence>
<feature type="region of interest" description="Disordered" evidence="11">
    <location>
        <begin position="1"/>
        <end position="31"/>
    </location>
</feature>